<dbReference type="STRING" id="342002.BST15_07985"/>
<dbReference type="GeneID" id="29696836"/>
<proteinExistence type="predicted"/>
<reference evidence="1" key="2">
    <citation type="submission" date="2015-04" db="EMBL/GenBank/DDBJ databases">
        <title>Genome sequence of Mycobacterium arupense strain GUC1.</title>
        <authorList>
            <person name="Greninger A.L."/>
            <person name="Cunningham G."/>
            <person name="Chiu C.Y."/>
            <person name="Miller S."/>
        </authorList>
    </citation>
    <scope>NUCLEOTIDE SEQUENCE</scope>
    <source>
        <strain evidence="1">GUC1</strain>
    </source>
</reference>
<evidence type="ECO:0000313" key="1">
    <source>
        <dbReference type="EMBL" id="KKC00913.1"/>
    </source>
</evidence>
<dbReference type="OrthoDB" id="9809746at2"/>
<dbReference type="Pfam" id="PF13911">
    <property type="entry name" value="AhpC-TSA_2"/>
    <property type="match status" value="1"/>
</dbReference>
<sequence>MRKANVVGPGTVVAPRELVTVSGETVRIPDPDRLVHLQLRRFAGCPICNVHLQSMARRYDEIAAAGIREVVVFHSSDDELRRHGVELPFAVIGDPAKLLYDEFGVGSSRRAILDPRALAPVVAQRIRQLLKRGDPTPTPVYNNDPIGGTLGLPGDFLIGSDGKVVAAKRGIHAYDQWSVDELLAHVR</sequence>
<protein>
    <submittedName>
        <fullName evidence="3">AhpC/TSA family protein</fullName>
    </submittedName>
    <submittedName>
        <fullName evidence="1">Alkyl hydroperoxide reductase</fullName>
    </submittedName>
</protein>
<reference evidence="3 6" key="4">
    <citation type="submission" date="2018-09" db="EMBL/GenBank/DDBJ databases">
        <title>Metagenome Assembled Genomes from an Advanced Water Purification Facility.</title>
        <authorList>
            <person name="Stamps B.W."/>
            <person name="Spear J.R."/>
        </authorList>
    </citation>
    <scope>NUCLEOTIDE SEQUENCE [LARGE SCALE GENOMIC DNA]</scope>
    <source>
        <strain evidence="3">Bin_29_2</strain>
    </source>
</reference>
<reference evidence="2 5" key="3">
    <citation type="submission" date="2016-12" db="EMBL/GenBank/DDBJ databases">
        <title>The new phylogeny of genus Mycobacterium.</title>
        <authorList>
            <person name="Tortoli E."/>
            <person name="Trovato A."/>
            <person name="Cirillo D.M."/>
        </authorList>
    </citation>
    <scope>NUCLEOTIDE SEQUENCE [LARGE SCALE GENOMIC DNA]</scope>
    <source>
        <strain evidence="2 5">DSM 44942</strain>
    </source>
</reference>
<dbReference type="Proteomes" id="UP000034416">
    <property type="component" value="Unassembled WGS sequence"/>
</dbReference>
<dbReference type="PATRIC" id="fig|342002.3.peg.1062"/>
<dbReference type="InterPro" id="IPR032801">
    <property type="entry name" value="PXL2A/B/C"/>
</dbReference>
<evidence type="ECO:0000313" key="4">
    <source>
        <dbReference type="Proteomes" id="UP000034416"/>
    </source>
</evidence>
<dbReference type="RefSeq" id="WP_023363428.1">
    <property type="nucleotide sequence ID" value="NZ_JACKUJ010000017.1"/>
</dbReference>
<dbReference type="EMBL" id="LASW01000006">
    <property type="protein sequence ID" value="KKC00913.1"/>
    <property type="molecule type" value="Genomic_DNA"/>
</dbReference>
<evidence type="ECO:0000313" key="3">
    <source>
        <dbReference type="EMBL" id="TXI58383.1"/>
    </source>
</evidence>
<name>A0A0F5N3R9_9MYCO</name>
<evidence type="ECO:0000313" key="5">
    <source>
        <dbReference type="Proteomes" id="UP000192327"/>
    </source>
</evidence>
<organism evidence="1 4">
    <name type="scientific">Mycolicibacter arupensis</name>
    <dbReference type="NCBI Taxonomy" id="342002"/>
    <lineage>
        <taxon>Bacteria</taxon>
        <taxon>Bacillati</taxon>
        <taxon>Actinomycetota</taxon>
        <taxon>Actinomycetes</taxon>
        <taxon>Mycobacteriales</taxon>
        <taxon>Mycobacteriaceae</taxon>
        <taxon>Mycolicibacter</taxon>
    </lineage>
</organism>
<dbReference type="Proteomes" id="UP000192327">
    <property type="component" value="Unassembled WGS sequence"/>
</dbReference>
<reference evidence="4" key="1">
    <citation type="submission" date="2015-04" db="EMBL/GenBank/DDBJ databases">
        <title>Genome sequence of Mycobacterium arupense GUC1.</title>
        <authorList>
            <person name="Greninger A.L."/>
            <person name="Cunningham G."/>
            <person name="Chiu C.Y."/>
            <person name="Miller S."/>
        </authorList>
    </citation>
    <scope>NUCLEOTIDE SEQUENCE [LARGE SCALE GENOMIC DNA]</scope>
    <source>
        <strain evidence="4">GUC1</strain>
    </source>
</reference>
<keyword evidence="5" id="KW-1185">Reference proteome</keyword>
<dbReference type="InterPro" id="IPR036249">
    <property type="entry name" value="Thioredoxin-like_sf"/>
</dbReference>
<accession>A0A0F5N3R9</accession>
<dbReference type="CDD" id="cd02970">
    <property type="entry name" value="PRX_like2"/>
    <property type="match status" value="1"/>
</dbReference>
<dbReference type="SMR" id="A0A0F5N3R9"/>
<dbReference type="AlphaFoldDB" id="A0A0F5N3R9"/>
<gene>
    <name evidence="2" type="ORF">BST15_07985</name>
    <name evidence="3" type="ORF">E6Q54_05870</name>
    <name evidence="1" type="ORF">WR43_03135</name>
</gene>
<dbReference type="EMBL" id="SSGD01000026">
    <property type="protein sequence ID" value="TXI58383.1"/>
    <property type="molecule type" value="Genomic_DNA"/>
</dbReference>
<evidence type="ECO:0000313" key="2">
    <source>
        <dbReference type="EMBL" id="OQZ99377.1"/>
    </source>
</evidence>
<dbReference type="Proteomes" id="UP000321797">
    <property type="component" value="Unassembled WGS sequence"/>
</dbReference>
<dbReference type="Gene3D" id="3.40.30.10">
    <property type="entry name" value="Glutaredoxin"/>
    <property type="match status" value="1"/>
</dbReference>
<dbReference type="EMBL" id="MVHH01000011">
    <property type="protein sequence ID" value="OQZ99377.1"/>
    <property type="molecule type" value="Genomic_DNA"/>
</dbReference>
<evidence type="ECO:0000313" key="6">
    <source>
        <dbReference type="Proteomes" id="UP000321797"/>
    </source>
</evidence>
<dbReference type="SUPFAM" id="SSF52833">
    <property type="entry name" value="Thioredoxin-like"/>
    <property type="match status" value="1"/>
</dbReference>
<comment type="caution">
    <text evidence="1">The sequence shown here is derived from an EMBL/GenBank/DDBJ whole genome shotgun (WGS) entry which is preliminary data.</text>
</comment>